<evidence type="ECO:0000259" key="7">
    <source>
        <dbReference type="PROSITE" id="PS50110"/>
    </source>
</evidence>
<dbReference type="Pfam" id="PF00072">
    <property type="entry name" value="Response_reg"/>
    <property type="match status" value="1"/>
</dbReference>
<sequence>MSKPRVLLADDHTLVREGFKKLLEEHSEVVGSVEDGRALLEAAKRLRPDIVVLDISMPKLNGLDAARRLRKIVPQARLIFVTVHADSDYVNQAFQAGASGYLLKRSAGSELLQAIQAVASGNYYITSLVAKDLVQSTLTGAAPSMTDPNRLTMRQREILQLVAEGLTLKEIASTLGLSPKTVEYHKSKLMEQLGLHTTAELTKFALTHGLTSASE</sequence>
<keyword evidence="9" id="KW-1185">Reference proteome</keyword>
<name>A0A0S4LHB5_9BACT</name>
<feature type="domain" description="Response regulatory" evidence="7">
    <location>
        <begin position="5"/>
        <end position="119"/>
    </location>
</feature>
<dbReference type="PROSITE" id="PS50043">
    <property type="entry name" value="HTH_LUXR_2"/>
    <property type="match status" value="1"/>
</dbReference>
<dbReference type="SUPFAM" id="SSF46894">
    <property type="entry name" value="C-terminal effector domain of the bipartite response regulators"/>
    <property type="match status" value="1"/>
</dbReference>
<evidence type="ECO:0000313" key="8">
    <source>
        <dbReference type="EMBL" id="CUS35976.1"/>
    </source>
</evidence>
<evidence type="ECO:0000313" key="9">
    <source>
        <dbReference type="Proteomes" id="UP000198736"/>
    </source>
</evidence>
<evidence type="ECO:0000259" key="6">
    <source>
        <dbReference type="PROSITE" id="PS50043"/>
    </source>
</evidence>
<dbReference type="PANTHER" id="PTHR43214:SF41">
    <property type="entry name" value="NITRATE_NITRITE RESPONSE REGULATOR PROTEIN NARP"/>
    <property type="match status" value="1"/>
</dbReference>
<dbReference type="PRINTS" id="PR00038">
    <property type="entry name" value="HTHLUXR"/>
</dbReference>
<feature type="modified residue" description="4-aspartylphosphate" evidence="5">
    <location>
        <position position="54"/>
    </location>
</feature>
<dbReference type="InterPro" id="IPR011006">
    <property type="entry name" value="CheY-like_superfamily"/>
</dbReference>
<dbReference type="PANTHER" id="PTHR43214">
    <property type="entry name" value="TWO-COMPONENT RESPONSE REGULATOR"/>
    <property type="match status" value="1"/>
</dbReference>
<evidence type="ECO:0000256" key="1">
    <source>
        <dbReference type="ARBA" id="ARBA00022553"/>
    </source>
</evidence>
<reference evidence="9" key="1">
    <citation type="submission" date="2015-10" db="EMBL/GenBank/DDBJ databases">
        <authorList>
            <person name="Luecker S."/>
            <person name="Luecker S."/>
        </authorList>
    </citation>
    <scope>NUCLEOTIDE SEQUENCE [LARGE SCALE GENOMIC DNA]</scope>
</reference>
<dbReference type="OrthoDB" id="128851at2"/>
<dbReference type="AlphaFoldDB" id="A0A0S4LHB5"/>
<dbReference type="InterPro" id="IPR058245">
    <property type="entry name" value="NreC/VraR/RcsB-like_REC"/>
</dbReference>
<dbReference type="CDD" id="cd17535">
    <property type="entry name" value="REC_NarL-like"/>
    <property type="match status" value="1"/>
</dbReference>
<dbReference type="Gene3D" id="3.40.50.2300">
    <property type="match status" value="1"/>
</dbReference>
<keyword evidence="3" id="KW-0238">DNA-binding</keyword>
<keyword evidence="1 5" id="KW-0597">Phosphoprotein</keyword>
<evidence type="ECO:0000256" key="2">
    <source>
        <dbReference type="ARBA" id="ARBA00023015"/>
    </source>
</evidence>
<gene>
    <name evidence="8" type="ORF">COMA2_200002</name>
</gene>
<dbReference type="GO" id="GO:0000160">
    <property type="term" value="P:phosphorelay signal transduction system"/>
    <property type="evidence" value="ECO:0007669"/>
    <property type="project" value="InterPro"/>
</dbReference>
<accession>A0A0S4LHB5</accession>
<dbReference type="InterPro" id="IPR016032">
    <property type="entry name" value="Sig_transdc_resp-reg_C-effctor"/>
</dbReference>
<evidence type="ECO:0000256" key="5">
    <source>
        <dbReference type="PROSITE-ProRule" id="PRU00169"/>
    </source>
</evidence>
<keyword evidence="2" id="KW-0805">Transcription regulation</keyword>
<dbReference type="GO" id="GO:0003677">
    <property type="term" value="F:DNA binding"/>
    <property type="evidence" value="ECO:0007669"/>
    <property type="project" value="UniProtKB-KW"/>
</dbReference>
<dbReference type="CDD" id="cd06170">
    <property type="entry name" value="LuxR_C_like"/>
    <property type="match status" value="1"/>
</dbReference>
<dbReference type="InterPro" id="IPR001789">
    <property type="entry name" value="Sig_transdc_resp-reg_receiver"/>
</dbReference>
<dbReference type="InterPro" id="IPR000792">
    <property type="entry name" value="Tscrpt_reg_LuxR_C"/>
</dbReference>
<dbReference type="EMBL" id="CZPZ01000013">
    <property type="protein sequence ID" value="CUS35976.1"/>
    <property type="molecule type" value="Genomic_DNA"/>
</dbReference>
<dbReference type="InterPro" id="IPR039420">
    <property type="entry name" value="WalR-like"/>
</dbReference>
<feature type="domain" description="HTH luxR-type" evidence="6">
    <location>
        <begin position="144"/>
        <end position="209"/>
    </location>
</feature>
<proteinExistence type="predicted"/>
<dbReference type="RefSeq" id="WP_090897433.1">
    <property type="nucleotide sequence ID" value="NZ_CZPZ01000013.1"/>
</dbReference>
<dbReference type="Pfam" id="PF00196">
    <property type="entry name" value="GerE"/>
    <property type="match status" value="1"/>
</dbReference>
<dbReference type="PROSITE" id="PS50110">
    <property type="entry name" value="RESPONSE_REGULATORY"/>
    <property type="match status" value="1"/>
</dbReference>
<evidence type="ECO:0000256" key="4">
    <source>
        <dbReference type="ARBA" id="ARBA00023163"/>
    </source>
</evidence>
<dbReference type="SUPFAM" id="SSF52172">
    <property type="entry name" value="CheY-like"/>
    <property type="match status" value="1"/>
</dbReference>
<dbReference type="GO" id="GO:0006355">
    <property type="term" value="P:regulation of DNA-templated transcription"/>
    <property type="evidence" value="ECO:0007669"/>
    <property type="project" value="InterPro"/>
</dbReference>
<dbReference type="STRING" id="1742973.COMA2_200002"/>
<protein>
    <submittedName>
        <fullName evidence="8">Response regulator, LuxR family</fullName>
    </submittedName>
</protein>
<evidence type="ECO:0000256" key="3">
    <source>
        <dbReference type="ARBA" id="ARBA00023125"/>
    </source>
</evidence>
<dbReference type="Proteomes" id="UP000198736">
    <property type="component" value="Unassembled WGS sequence"/>
</dbReference>
<dbReference type="SMART" id="SM00421">
    <property type="entry name" value="HTH_LUXR"/>
    <property type="match status" value="1"/>
</dbReference>
<dbReference type="SMART" id="SM00448">
    <property type="entry name" value="REC"/>
    <property type="match status" value="1"/>
</dbReference>
<keyword evidence="4" id="KW-0804">Transcription</keyword>
<organism evidence="8 9">
    <name type="scientific">Candidatus Nitrospira nitrificans</name>
    <dbReference type="NCBI Taxonomy" id="1742973"/>
    <lineage>
        <taxon>Bacteria</taxon>
        <taxon>Pseudomonadati</taxon>
        <taxon>Nitrospirota</taxon>
        <taxon>Nitrospiria</taxon>
        <taxon>Nitrospirales</taxon>
        <taxon>Nitrospiraceae</taxon>
        <taxon>Nitrospira</taxon>
    </lineage>
</organism>